<name>A0A816RLG2_BRANA</name>
<sequence length="67" mass="7482">MDINYPIDTMGVVFNTEAHFDDPEKAKDGVLHKGQHSDKMCGNWPSCLCLPGRVSKQGRSWRGYCGP</sequence>
<protein>
    <submittedName>
        <fullName evidence="1">(rape) hypothetical protein</fullName>
    </submittedName>
</protein>
<evidence type="ECO:0000313" key="1">
    <source>
        <dbReference type="EMBL" id="CAF2074663.1"/>
    </source>
</evidence>
<dbReference type="Proteomes" id="UP001295469">
    <property type="component" value="Chromosome C01"/>
</dbReference>
<reference evidence="1" key="1">
    <citation type="submission" date="2021-01" db="EMBL/GenBank/DDBJ databases">
        <authorList>
            <consortium name="Genoscope - CEA"/>
            <person name="William W."/>
        </authorList>
    </citation>
    <scope>NUCLEOTIDE SEQUENCE</scope>
</reference>
<gene>
    <name evidence="1" type="ORF">DARMORV10_C01P33400.1</name>
</gene>
<accession>A0A816RLG2</accession>
<dbReference type="EMBL" id="HG994365">
    <property type="protein sequence ID" value="CAF2074663.1"/>
    <property type="molecule type" value="Genomic_DNA"/>
</dbReference>
<proteinExistence type="predicted"/>
<dbReference type="AlphaFoldDB" id="A0A816RLG2"/>
<organism evidence="1">
    <name type="scientific">Brassica napus</name>
    <name type="common">Rape</name>
    <dbReference type="NCBI Taxonomy" id="3708"/>
    <lineage>
        <taxon>Eukaryota</taxon>
        <taxon>Viridiplantae</taxon>
        <taxon>Streptophyta</taxon>
        <taxon>Embryophyta</taxon>
        <taxon>Tracheophyta</taxon>
        <taxon>Spermatophyta</taxon>
        <taxon>Magnoliopsida</taxon>
        <taxon>eudicotyledons</taxon>
        <taxon>Gunneridae</taxon>
        <taxon>Pentapetalae</taxon>
        <taxon>rosids</taxon>
        <taxon>malvids</taxon>
        <taxon>Brassicales</taxon>
        <taxon>Brassicaceae</taxon>
        <taxon>Brassiceae</taxon>
        <taxon>Brassica</taxon>
    </lineage>
</organism>